<dbReference type="Gene3D" id="3.40.525.10">
    <property type="entry name" value="CRAL-TRIO lipid binding domain"/>
    <property type="match status" value="1"/>
</dbReference>
<dbReference type="SUPFAM" id="SSF52087">
    <property type="entry name" value="CRAL/TRIO domain"/>
    <property type="match status" value="1"/>
</dbReference>
<dbReference type="SUPFAM" id="SSF46938">
    <property type="entry name" value="CRAL/TRIO N-terminal domain"/>
    <property type="match status" value="1"/>
</dbReference>
<proteinExistence type="predicted"/>
<dbReference type="PANTHER" id="PTHR45657:SF1">
    <property type="entry name" value="CRAL-TRIO DOMAIN-CONTAINING PROTEIN YKL091C-RELATED"/>
    <property type="match status" value="1"/>
</dbReference>
<evidence type="ECO:0000256" key="1">
    <source>
        <dbReference type="SAM" id="MobiDB-lite"/>
    </source>
</evidence>
<dbReference type="EMBL" id="HBGF01001445">
    <property type="protein sequence ID" value="CAD9089463.1"/>
    <property type="molecule type" value="Transcribed_RNA"/>
</dbReference>
<dbReference type="CDD" id="cd00170">
    <property type="entry name" value="SEC14"/>
    <property type="match status" value="1"/>
</dbReference>
<dbReference type="InterPro" id="IPR001251">
    <property type="entry name" value="CRAL-TRIO_dom"/>
</dbReference>
<dbReference type="PANTHER" id="PTHR45657">
    <property type="entry name" value="CRAL-TRIO DOMAIN-CONTAINING PROTEIN YKL091C-RELATED"/>
    <property type="match status" value="1"/>
</dbReference>
<gene>
    <name evidence="3" type="ORF">NDES1114_LOCUS996</name>
</gene>
<dbReference type="Pfam" id="PF00650">
    <property type="entry name" value="CRAL_TRIO"/>
    <property type="match status" value="1"/>
</dbReference>
<evidence type="ECO:0000313" key="3">
    <source>
        <dbReference type="EMBL" id="CAD9089463.1"/>
    </source>
</evidence>
<organism evidence="3">
    <name type="scientific">Neobodo designis</name>
    <name type="common">Flagellated protozoan</name>
    <name type="synonym">Bodo designis</name>
    <dbReference type="NCBI Taxonomy" id="312471"/>
    <lineage>
        <taxon>Eukaryota</taxon>
        <taxon>Discoba</taxon>
        <taxon>Euglenozoa</taxon>
        <taxon>Kinetoplastea</taxon>
        <taxon>Metakinetoplastina</taxon>
        <taxon>Neobodonida</taxon>
        <taxon>Neobodo</taxon>
    </lineage>
</organism>
<accession>A0A7S1PL95</accession>
<dbReference type="SMART" id="SM00516">
    <property type="entry name" value="SEC14"/>
    <property type="match status" value="1"/>
</dbReference>
<dbReference type="InterPro" id="IPR036273">
    <property type="entry name" value="CRAL/TRIO_N_dom_sf"/>
</dbReference>
<name>A0A7S1PL95_NEODS</name>
<protein>
    <recommendedName>
        <fullName evidence="2">CRAL-TRIO domain-containing protein</fullName>
    </recommendedName>
</protein>
<sequence length="471" mass="52211">MSDSATPGKATPTADAAAAAEWVPTNDEMRGFHEAEGLSEEELAKVAEVWDRVKAVEMPPSYAELARTSRTLFIAKFLIARQWDVDAAVDMFTSSCEFKIVHQLEAIPSFPAAIPVRGYDEAALQEFEGLGPRPEGLRTDYYARHVYTGAENAWHKWDKDGRPLLFEVIGGVRNELVTRCQALVPPGRPPSDITLDVHLHANEVGRVLLAYKNQGKPVAEQQHQVSVVFDCSGLGMRHTADPLIQLLKRNSTVDKRFFPEGLHRAYVVNAPTMVTVIWAVVKLWLEPRQIEKVKFFKPHQTAEGLREFIDEEHIPAFLGGKCECKGGCVGTPIDEATVPLPVDHTRESVVANRAKETVIADWAKATAAGDKLSFQIYVAQYHCVLRTRFRPDDAGEDWDGEWTDHGKTAACDGVVEATGPGALELELDNLHSMLRSKTVLYRVHKVGDPENKCDGLPNLFGMSPEEDAPKK</sequence>
<feature type="domain" description="CRAL-TRIO" evidence="2">
    <location>
        <begin position="134"/>
        <end position="326"/>
    </location>
</feature>
<reference evidence="3" key="1">
    <citation type="submission" date="2021-01" db="EMBL/GenBank/DDBJ databases">
        <authorList>
            <person name="Corre E."/>
            <person name="Pelletier E."/>
            <person name="Niang G."/>
            <person name="Scheremetjew M."/>
            <person name="Finn R."/>
            <person name="Kale V."/>
            <person name="Holt S."/>
            <person name="Cochrane G."/>
            <person name="Meng A."/>
            <person name="Brown T."/>
            <person name="Cohen L."/>
        </authorList>
    </citation>
    <scope>NUCLEOTIDE SEQUENCE</scope>
    <source>
        <strain evidence="3">CCAP 1951/1</strain>
    </source>
</reference>
<dbReference type="AlphaFoldDB" id="A0A7S1PL95"/>
<feature type="region of interest" description="Disordered" evidence="1">
    <location>
        <begin position="1"/>
        <end position="20"/>
    </location>
</feature>
<evidence type="ECO:0000259" key="2">
    <source>
        <dbReference type="PROSITE" id="PS50191"/>
    </source>
</evidence>
<dbReference type="InterPro" id="IPR051026">
    <property type="entry name" value="PI/PC_transfer"/>
</dbReference>
<dbReference type="InterPro" id="IPR036865">
    <property type="entry name" value="CRAL-TRIO_dom_sf"/>
</dbReference>
<dbReference type="PROSITE" id="PS50191">
    <property type="entry name" value="CRAL_TRIO"/>
    <property type="match status" value="1"/>
</dbReference>